<evidence type="ECO:0000313" key="2">
    <source>
        <dbReference type="EMBL" id="KAF2689887.1"/>
    </source>
</evidence>
<keyword evidence="1" id="KW-1133">Transmembrane helix</keyword>
<keyword evidence="1" id="KW-0812">Transmembrane</keyword>
<keyword evidence="1" id="KW-0472">Membrane</keyword>
<protein>
    <submittedName>
        <fullName evidence="2">Uncharacterized protein</fullName>
    </submittedName>
</protein>
<accession>A0A6G1JH44</accession>
<dbReference type="EMBL" id="MU005571">
    <property type="protein sequence ID" value="KAF2689887.1"/>
    <property type="molecule type" value="Genomic_DNA"/>
</dbReference>
<feature type="transmembrane region" description="Helical" evidence="1">
    <location>
        <begin position="12"/>
        <end position="33"/>
    </location>
</feature>
<gene>
    <name evidence="2" type="ORF">K458DRAFT_412759</name>
</gene>
<reference evidence="2" key="1">
    <citation type="journal article" date="2020" name="Stud. Mycol.">
        <title>101 Dothideomycetes genomes: a test case for predicting lifestyles and emergence of pathogens.</title>
        <authorList>
            <person name="Haridas S."/>
            <person name="Albert R."/>
            <person name="Binder M."/>
            <person name="Bloem J."/>
            <person name="Labutti K."/>
            <person name="Salamov A."/>
            <person name="Andreopoulos B."/>
            <person name="Baker S."/>
            <person name="Barry K."/>
            <person name="Bills G."/>
            <person name="Bluhm B."/>
            <person name="Cannon C."/>
            <person name="Castanera R."/>
            <person name="Culley D."/>
            <person name="Daum C."/>
            <person name="Ezra D."/>
            <person name="Gonzalez J."/>
            <person name="Henrissat B."/>
            <person name="Kuo A."/>
            <person name="Liang C."/>
            <person name="Lipzen A."/>
            <person name="Lutzoni F."/>
            <person name="Magnuson J."/>
            <person name="Mondo S."/>
            <person name="Nolan M."/>
            <person name="Ohm R."/>
            <person name="Pangilinan J."/>
            <person name="Park H.-J."/>
            <person name="Ramirez L."/>
            <person name="Alfaro M."/>
            <person name="Sun H."/>
            <person name="Tritt A."/>
            <person name="Yoshinaga Y."/>
            <person name="Zwiers L.-H."/>
            <person name="Turgeon B."/>
            <person name="Goodwin S."/>
            <person name="Spatafora J."/>
            <person name="Crous P."/>
            <person name="Grigoriev I."/>
        </authorList>
    </citation>
    <scope>NUCLEOTIDE SEQUENCE</scope>
    <source>
        <strain evidence="2">CBS 122367</strain>
    </source>
</reference>
<name>A0A6G1JH44_9PLEO</name>
<organism evidence="2 3">
    <name type="scientific">Lentithecium fluviatile CBS 122367</name>
    <dbReference type="NCBI Taxonomy" id="1168545"/>
    <lineage>
        <taxon>Eukaryota</taxon>
        <taxon>Fungi</taxon>
        <taxon>Dikarya</taxon>
        <taxon>Ascomycota</taxon>
        <taxon>Pezizomycotina</taxon>
        <taxon>Dothideomycetes</taxon>
        <taxon>Pleosporomycetidae</taxon>
        <taxon>Pleosporales</taxon>
        <taxon>Massarineae</taxon>
        <taxon>Lentitheciaceae</taxon>
        <taxon>Lentithecium</taxon>
    </lineage>
</organism>
<proteinExistence type="predicted"/>
<dbReference type="AlphaFoldDB" id="A0A6G1JH44"/>
<evidence type="ECO:0000256" key="1">
    <source>
        <dbReference type="SAM" id="Phobius"/>
    </source>
</evidence>
<dbReference type="Proteomes" id="UP000799291">
    <property type="component" value="Unassembled WGS sequence"/>
</dbReference>
<sequence length="58" mass="6929">MTKRSSTIRVLFEILWVGAYALASLYLTLWSFWHLSKYWFPIISDSSELPRYSNQILE</sequence>
<evidence type="ECO:0000313" key="3">
    <source>
        <dbReference type="Proteomes" id="UP000799291"/>
    </source>
</evidence>
<keyword evidence="3" id="KW-1185">Reference proteome</keyword>